<comment type="caution">
    <text evidence="3">The sequence shown here is derived from an EMBL/GenBank/DDBJ whole genome shotgun (WGS) entry which is preliminary data.</text>
</comment>
<organism evidence="3 4">
    <name type="scientific">Cladophialophora chaetospira</name>
    <dbReference type="NCBI Taxonomy" id="386627"/>
    <lineage>
        <taxon>Eukaryota</taxon>
        <taxon>Fungi</taxon>
        <taxon>Dikarya</taxon>
        <taxon>Ascomycota</taxon>
        <taxon>Pezizomycotina</taxon>
        <taxon>Eurotiomycetes</taxon>
        <taxon>Chaetothyriomycetidae</taxon>
        <taxon>Chaetothyriales</taxon>
        <taxon>Herpotrichiellaceae</taxon>
        <taxon>Cladophialophora</taxon>
    </lineage>
</organism>
<evidence type="ECO:0000313" key="3">
    <source>
        <dbReference type="EMBL" id="KAJ9611184.1"/>
    </source>
</evidence>
<dbReference type="PANTHER" id="PTHR35848">
    <property type="entry name" value="OXALATE-BINDING PROTEIN"/>
    <property type="match status" value="1"/>
</dbReference>
<accession>A0AA38XD64</accession>
<proteinExistence type="predicted"/>
<dbReference type="Pfam" id="PF07883">
    <property type="entry name" value="Cupin_2"/>
    <property type="match status" value="1"/>
</dbReference>
<sequence length="285" mass="30823">MSGQEAPAMDSNTSLAKCIVHTDASKYLYRAAPHQGAGTMEYAALLDAEGLDSNLIFLHRGVIHPQSGIGAHFHNRCEEMFVILDGEAQFTIDGRTALLKGPAGAPCRLGHSHGIFNHTDKPVQWLNINVGLTKTYDAFDLGDSRADAPIDPRPTFMSMRLDSTLLKPVQDFNGGSGTVQYRRVFEPSVFNTVWSYIDHVLLPPGTVAGANHQQADMSEVHYVLAGSGVVILAGDAAETSIHKWDAVPLRLGQGGFVKNTGDETLELMVIGVARSHDAKEAYITQ</sequence>
<dbReference type="SUPFAM" id="SSF51182">
    <property type="entry name" value="RmlC-like cupins"/>
    <property type="match status" value="1"/>
</dbReference>
<protein>
    <recommendedName>
        <fullName evidence="2">Cupin type-2 domain-containing protein</fullName>
    </recommendedName>
</protein>
<gene>
    <name evidence="3" type="ORF">H2200_004367</name>
</gene>
<evidence type="ECO:0000259" key="2">
    <source>
        <dbReference type="Pfam" id="PF07883"/>
    </source>
</evidence>
<dbReference type="InterPro" id="IPR011051">
    <property type="entry name" value="RmlC_Cupin_sf"/>
</dbReference>
<dbReference type="InterPro" id="IPR051610">
    <property type="entry name" value="GPI/OXD"/>
</dbReference>
<reference evidence="3" key="1">
    <citation type="submission" date="2022-10" db="EMBL/GenBank/DDBJ databases">
        <title>Culturing micro-colonial fungi from biological soil crusts in the Mojave desert and describing Neophaeococcomyces mojavensis, and introducing the new genera and species Taxawa tesnikishii.</title>
        <authorList>
            <person name="Kurbessoian T."/>
            <person name="Stajich J.E."/>
        </authorList>
    </citation>
    <scope>NUCLEOTIDE SEQUENCE</scope>
    <source>
        <strain evidence="3">TK_41</strain>
    </source>
</reference>
<evidence type="ECO:0000256" key="1">
    <source>
        <dbReference type="ARBA" id="ARBA00022723"/>
    </source>
</evidence>
<name>A0AA38XD64_9EURO</name>
<dbReference type="Proteomes" id="UP001172673">
    <property type="component" value="Unassembled WGS sequence"/>
</dbReference>
<dbReference type="InterPro" id="IPR014710">
    <property type="entry name" value="RmlC-like_jellyroll"/>
</dbReference>
<dbReference type="GO" id="GO:0046872">
    <property type="term" value="F:metal ion binding"/>
    <property type="evidence" value="ECO:0007669"/>
    <property type="project" value="UniProtKB-KW"/>
</dbReference>
<keyword evidence="1" id="KW-0479">Metal-binding</keyword>
<dbReference type="AlphaFoldDB" id="A0AA38XD64"/>
<dbReference type="Gene3D" id="2.60.120.10">
    <property type="entry name" value="Jelly Rolls"/>
    <property type="match status" value="2"/>
</dbReference>
<dbReference type="InterPro" id="IPR013096">
    <property type="entry name" value="Cupin_2"/>
</dbReference>
<evidence type="ECO:0000313" key="4">
    <source>
        <dbReference type="Proteomes" id="UP001172673"/>
    </source>
</evidence>
<dbReference type="EMBL" id="JAPDRK010000006">
    <property type="protein sequence ID" value="KAJ9611184.1"/>
    <property type="molecule type" value="Genomic_DNA"/>
</dbReference>
<keyword evidence="4" id="KW-1185">Reference proteome</keyword>
<feature type="domain" description="Cupin type-2" evidence="2">
    <location>
        <begin position="62"/>
        <end position="128"/>
    </location>
</feature>